<proteinExistence type="predicted"/>
<dbReference type="EMBL" id="JBHTMP010000009">
    <property type="protein sequence ID" value="MFD1321057.1"/>
    <property type="molecule type" value="Genomic_DNA"/>
</dbReference>
<dbReference type="RefSeq" id="WP_377569014.1">
    <property type="nucleotide sequence ID" value="NZ_JBHTMP010000009.1"/>
</dbReference>
<dbReference type="GO" id="GO:0016787">
    <property type="term" value="F:hydrolase activity"/>
    <property type="evidence" value="ECO:0007669"/>
    <property type="project" value="UniProtKB-KW"/>
</dbReference>
<dbReference type="Gene3D" id="3.40.50.1820">
    <property type="entry name" value="alpha/beta hydrolase"/>
    <property type="match status" value="1"/>
</dbReference>
<dbReference type="PANTHER" id="PTHR43798:SF33">
    <property type="entry name" value="HYDROLASE, PUTATIVE (AFU_ORTHOLOGUE AFUA_2G14860)-RELATED"/>
    <property type="match status" value="1"/>
</dbReference>
<dbReference type="PANTHER" id="PTHR43798">
    <property type="entry name" value="MONOACYLGLYCEROL LIPASE"/>
    <property type="match status" value="1"/>
</dbReference>
<dbReference type="InterPro" id="IPR029058">
    <property type="entry name" value="AB_hydrolase_fold"/>
</dbReference>
<protein>
    <submittedName>
        <fullName evidence="2">Alpha/beta fold hydrolase</fullName>
    </submittedName>
</protein>
<dbReference type="InterPro" id="IPR000073">
    <property type="entry name" value="AB_hydrolase_1"/>
</dbReference>
<dbReference type="InterPro" id="IPR050266">
    <property type="entry name" value="AB_hydrolase_sf"/>
</dbReference>
<keyword evidence="2" id="KW-0378">Hydrolase</keyword>
<accession>A0ABW3Y9G5</accession>
<dbReference type="Pfam" id="PF12697">
    <property type="entry name" value="Abhydrolase_6"/>
    <property type="match status" value="1"/>
</dbReference>
<evidence type="ECO:0000313" key="2">
    <source>
        <dbReference type="EMBL" id="MFD1321057.1"/>
    </source>
</evidence>
<name>A0ABW3Y9G5_9ACTN</name>
<dbReference type="PRINTS" id="PR00111">
    <property type="entry name" value="ABHYDROLASE"/>
</dbReference>
<organism evidence="2 3">
    <name type="scientific">Micromonospora sonneratiae</name>
    <dbReference type="NCBI Taxonomy" id="1184706"/>
    <lineage>
        <taxon>Bacteria</taxon>
        <taxon>Bacillati</taxon>
        <taxon>Actinomycetota</taxon>
        <taxon>Actinomycetes</taxon>
        <taxon>Micromonosporales</taxon>
        <taxon>Micromonosporaceae</taxon>
        <taxon>Micromonospora</taxon>
    </lineage>
</organism>
<gene>
    <name evidence="2" type="ORF">ACFQ4H_08150</name>
</gene>
<dbReference type="Proteomes" id="UP001597260">
    <property type="component" value="Unassembled WGS sequence"/>
</dbReference>
<evidence type="ECO:0000313" key="3">
    <source>
        <dbReference type="Proteomes" id="UP001597260"/>
    </source>
</evidence>
<evidence type="ECO:0000259" key="1">
    <source>
        <dbReference type="Pfam" id="PF12697"/>
    </source>
</evidence>
<reference evidence="3" key="1">
    <citation type="journal article" date="2019" name="Int. J. Syst. Evol. Microbiol.">
        <title>The Global Catalogue of Microorganisms (GCM) 10K type strain sequencing project: providing services to taxonomists for standard genome sequencing and annotation.</title>
        <authorList>
            <consortium name="The Broad Institute Genomics Platform"/>
            <consortium name="The Broad Institute Genome Sequencing Center for Infectious Disease"/>
            <person name="Wu L."/>
            <person name="Ma J."/>
        </authorList>
    </citation>
    <scope>NUCLEOTIDE SEQUENCE [LARGE SCALE GENOMIC DNA]</scope>
    <source>
        <strain evidence="3">JCM 31037</strain>
    </source>
</reference>
<feature type="domain" description="AB hydrolase-1" evidence="1">
    <location>
        <begin position="2"/>
        <end position="239"/>
    </location>
</feature>
<keyword evidence="3" id="KW-1185">Reference proteome</keyword>
<comment type="caution">
    <text evidence="2">The sequence shown here is derived from an EMBL/GenBank/DDBJ whole genome shotgun (WGS) entry which is preliminary data.</text>
</comment>
<dbReference type="SUPFAM" id="SSF53474">
    <property type="entry name" value="alpha/beta-Hydrolases"/>
    <property type="match status" value="1"/>
</dbReference>
<sequence length="249" mass="26642">MLVHGIGGNWRIWSPVLRRLAARRDVVLVDLPGYGGSPRSEVGDASGVGPLADATARFLDGLNIETAHLAGNSMGGWVALELAKRGRARTVTVFSPAGFYNDFGAAYLRASLRASARVARALAPTADRVFDSGLWRTALYAQSMGRSWRLPGDDAAAILRAVAGSANFDADLVAITRDRFEYDRVIPVPVTIAWGWRDRLLLPWQGRRAARMIPGARLVLLPGVGHLPTFDDPDLVADVLLCGSAAASG</sequence>